<keyword evidence="3" id="KW-1185">Reference proteome</keyword>
<gene>
    <name evidence="2" type="ORF">SPARVUS_LOCUS15670451</name>
</gene>
<reference evidence="2" key="1">
    <citation type="submission" date="2023-05" db="EMBL/GenBank/DDBJ databases">
        <authorList>
            <person name="Stuckert A."/>
        </authorList>
    </citation>
    <scope>NUCLEOTIDE SEQUENCE</scope>
</reference>
<protein>
    <submittedName>
        <fullName evidence="2">Uncharacterized protein</fullName>
    </submittedName>
</protein>
<dbReference type="Proteomes" id="UP001162483">
    <property type="component" value="Unassembled WGS sequence"/>
</dbReference>
<dbReference type="EMBL" id="CATNWA010020423">
    <property type="protein sequence ID" value="CAI9618293.1"/>
    <property type="molecule type" value="Genomic_DNA"/>
</dbReference>
<name>A0ABN9HC65_9NEOB</name>
<feature type="region of interest" description="Disordered" evidence="1">
    <location>
        <begin position="1"/>
        <end position="42"/>
    </location>
</feature>
<evidence type="ECO:0000256" key="1">
    <source>
        <dbReference type="SAM" id="MobiDB-lite"/>
    </source>
</evidence>
<organism evidence="2 3">
    <name type="scientific">Staurois parvus</name>
    <dbReference type="NCBI Taxonomy" id="386267"/>
    <lineage>
        <taxon>Eukaryota</taxon>
        <taxon>Metazoa</taxon>
        <taxon>Chordata</taxon>
        <taxon>Craniata</taxon>
        <taxon>Vertebrata</taxon>
        <taxon>Euteleostomi</taxon>
        <taxon>Amphibia</taxon>
        <taxon>Batrachia</taxon>
        <taxon>Anura</taxon>
        <taxon>Neobatrachia</taxon>
        <taxon>Ranoidea</taxon>
        <taxon>Ranidae</taxon>
        <taxon>Staurois</taxon>
    </lineage>
</organism>
<comment type="caution">
    <text evidence="2">The sequence shown here is derived from an EMBL/GenBank/DDBJ whole genome shotgun (WGS) entry which is preliminary data.</text>
</comment>
<accession>A0ABN9HC65</accession>
<proteinExistence type="predicted"/>
<sequence>MSCQSAPAPAFWKGEAFHNSSPEKGGSISPEIMPLECGRKPE</sequence>
<evidence type="ECO:0000313" key="3">
    <source>
        <dbReference type="Proteomes" id="UP001162483"/>
    </source>
</evidence>
<evidence type="ECO:0000313" key="2">
    <source>
        <dbReference type="EMBL" id="CAI9618293.1"/>
    </source>
</evidence>